<evidence type="ECO:0000259" key="4">
    <source>
        <dbReference type="PROSITE" id="PS51379"/>
    </source>
</evidence>
<feature type="domain" description="4Fe-4S ferredoxin-type" evidence="4">
    <location>
        <begin position="183"/>
        <end position="212"/>
    </location>
</feature>
<evidence type="ECO:0000256" key="2">
    <source>
        <dbReference type="ARBA" id="ARBA00023004"/>
    </source>
</evidence>
<dbReference type="SUPFAM" id="SSF54862">
    <property type="entry name" value="4Fe-4S ferredoxins"/>
    <property type="match status" value="1"/>
</dbReference>
<sequence>MIFYFSGTGNSQAAAETIARVQQERLVSIIQAIEAEQYDYVLQKGEAVIFVFPVYAWAPPEIVMQFLSRLTFLGEDPDYLGVIVTYSKQIGNCFKVVHQAIEDKGWRLTSFYTLKMPHNYLIVGHTDSYERVYEILAATLPTLERINREIAQKEHVYEQAIEFFPRIRTLAGQRWMRIMSKRITPFYANDHCISCKVCEKICPTKCIEVTQKPSWKGECLHCLACLHYCPKSAIQYGKSMERKKRYTHPDIRWYELNHSSTKNRPTKF</sequence>
<dbReference type="Pfam" id="PF12724">
    <property type="entry name" value="Flavodoxin_5"/>
    <property type="match status" value="1"/>
</dbReference>
<keyword evidence="3" id="KW-0411">Iron-sulfur</keyword>
<evidence type="ECO:0000313" key="5">
    <source>
        <dbReference type="EMBL" id="BEH90733.1"/>
    </source>
</evidence>
<dbReference type="Proteomes" id="UP001432099">
    <property type="component" value="Chromosome"/>
</dbReference>
<name>A0ABM8IIX5_9FIRM</name>
<dbReference type="InterPro" id="IPR017896">
    <property type="entry name" value="4Fe4S_Fe-S-bd"/>
</dbReference>
<dbReference type="InterPro" id="IPR026816">
    <property type="entry name" value="Flavodoxin_dom"/>
</dbReference>
<dbReference type="PROSITE" id="PS00198">
    <property type="entry name" value="4FE4S_FER_1"/>
    <property type="match status" value="2"/>
</dbReference>
<keyword evidence="6" id="KW-1185">Reference proteome</keyword>
<dbReference type="Gene3D" id="3.40.50.360">
    <property type="match status" value="1"/>
</dbReference>
<evidence type="ECO:0000313" key="6">
    <source>
        <dbReference type="Proteomes" id="UP001432099"/>
    </source>
</evidence>
<dbReference type="PROSITE" id="PS51379">
    <property type="entry name" value="4FE4S_FER_2"/>
    <property type="match status" value="2"/>
</dbReference>
<protein>
    <submittedName>
        <fullName evidence="5">4Fe-4S ferredoxin</fullName>
    </submittedName>
</protein>
<gene>
    <name evidence="5" type="ORF">T23_08350</name>
</gene>
<keyword evidence="1" id="KW-0479">Metal-binding</keyword>
<dbReference type="InterPro" id="IPR029039">
    <property type="entry name" value="Flavoprotein-like_sf"/>
</dbReference>
<dbReference type="InterPro" id="IPR017900">
    <property type="entry name" value="4Fe4S_Fe_S_CS"/>
</dbReference>
<dbReference type="EMBL" id="AP028127">
    <property type="protein sequence ID" value="BEH90733.1"/>
    <property type="molecule type" value="Genomic_DNA"/>
</dbReference>
<reference evidence="5" key="1">
    <citation type="journal article" date="2024" name="Int. J. Syst. Evol. Microbiol.">
        <title>Turicibacter faecis sp. nov., isolated from faeces of heart failure mouse model.</title>
        <authorList>
            <person name="Imamura Y."/>
            <person name="Motooka D."/>
            <person name="Nakajima Y."/>
            <person name="Ito S."/>
            <person name="Kitakaze M."/>
            <person name="Iida T."/>
            <person name="Nakamura S."/>
        </authorList>
    </citation>
    <scope>NUCLEOTIDE SEQUENCE</scope>
    <source>
        <strain evidence="5">TC023</strain>
    </source>
</reference>
<accession>A0ABM8IIX5</accession>
<dbReference type="Gene3D" id="3.30.70.20">
    <property type="match status" value="1"/>
</dbReference>
<proteinExistence type="predicted"/>
<dbReference type="NCBIfam" id="NF038196">
    <property type="entry name" value="ferrodoxin_EFR1"/>
    <property type="match status" value="1"/>
</dbReference>
<keyword evidence="2" id="KW-0408">Iron</keyword>
<dbReference type="RefSeq" id="WP_338617959.1">
    <property type="nucleotide sequence ID" value="NZ_AP028127.1"/>
</dbReference>
<dbReference type="PANTHER" id="PTHR43122:SF1">
    <property type="entry name" value="IRON-SULFUR-BINDING PROTEIN"/>
    <property type="match status" value="1"/>
</dbReference>
<organism evidence="5 6">
    <name type="scientific">Turicibacter faecis</name>
    <dbReference type="NCBI Taxonomy" id="2963365"/>
    <lineage>
        <taxon>Bacteria</taxon>
        <taxon>Bacillati</taxon>
        <taxon>Bacillota</taxon>
        <taxon>Erysipelotrichia</taxon>
        <taxon>Erysipelotrichales</taxon>
        <taxon>Turicibacteraceae</taxon>
        <taxon>Turicibacter</taxon>
    </lineage>
</organism>
<dbReference type="SUPFAM" id="SSF52218">
    <property type="entry name" value="Flavoproteins"/>
    <property type="match status" value="1"/>
</dbReference>
<evidence type="ECO:0000256" key="1">
    <source>
        <dbReference type="ARBA" id="ARBA00022723"/>
    </source>
</evidence>
<dbReference type="InterPro" id="IPR047964">
    <property type="entry name" value="EFR1-like"/>
</dbReference>
<feature type="domain" description="4Fe-4S ferredoxin-type" evidence="4">
    <location>
        <begin position="216"/>
        <end position="239"/>
    </location>
</feature>
<dbReference type="PANTHER" id="PTHR43122">
    <property type="entry name" value="FERREDOXIN SUBUNIT OF PYRUVATE:FLAVODOXIN OXIDOREDUCTASE-RELATED"/>
    <property type="match status" value="1"/>
</dbReference>
<evidence type="ECO:0000256" key="3">
    <source>
        <dbReference type="ARBA" id="ARBA00023014"/>
    </source>
</evidence>